<evidence type="ECO:0000256" key="13">
    <source>
        <dbReference type="SAM" id="Phobius"/>
    </source>
</evidence>
<comment type="cofactor">
    <cofactor evidence="1">
        <name>heme b</name>
        <dbReference type="ChEBI" id="CHEBI:60344"/>
    </cofactor>
</comment>
<dbReference type="Pfam" id="PF01292">
    <property type="entry name" value="Ni_hydr_CYTB"/>
    <property type="match status" value="1"/>
</dbReference>
<evidence type="ECO:0000313" key="16">
    <source>
        <dbReference type="Proteomes" id="UP001169862"/>
    </source>
</evidence>
<keyword evidence="5" id="KW-0349">Heme</keyword>
<sequence>MPMVNTLTNQTDTYGWGAIALHWIVALAVIGMYPLGWYIDTLTYYDPEYRTIPHIHKSIGLILAAVVGIRIVWRLANKTPSAIATHSPLVRLGAHAAHIALYALILTVLASGYLISTADGRGIEVFNWFMVPAIPELIEHQEDIAGSVHWYSATSLVILAGLHAVAALKHHFIDKDETLNRMLGKQETP</sequence>
<dbReference type="PANTHER" id="PTHR30529:SF1">
    <property type="entry name" value="CYTOCHROME B561 HOMOLOG 2"/>
    <property type="match status" value="1"/>
</dbReference>
<reference evidence="15" key="1">
    <citation type="submission" date="2023-07" db="EMBL/GenBank/DDBJ databases">
        <title>Genome content predicts the carbon catabolic preferences of heterotrophic bacteria.</title>
        <authorList>
            <person name="Gralka M."/>
        </authorList>
    </citation>
    <scope>NUCLEOTIDE SEQUENCE</scope>
    <source>
        <strain evidence="15">I2M16</strain>
    </source>
</reference>
<evidence type="ECO:0000256" key="8">
    <source>
        <dbReference type="ARBA" id="ARBA00022982"/>
    </source>
</evidence>
<evidence type="ECO:0000256" key="2">
    <source>
        <dbReference type="ARBA" id="ARBA00004651"/>
    </source>
</evidence>
<dbReference type="Gene3D" id="1.20.950.20">
    <property type="entry name" value="Transmembrane di-heme cytochromes, Chain C"/>
    <property type="match status" value="1"/>
</dbReference>
<keyword evidence="9 13" id="KW-1133">Transmembrane helix</keyword>
<dbReference type="GO" id="GO:0046872">
    <property type="term" value="F:metal ion binding"/>
    <property type="evidence" value="ECO:0007669"/>
    <property type="project" value="UniProtKB-KW"/>
</dbReference>
<accession>A0AAW7XH43</accession>
<feature type="transmembrane region" description="Helical" evidence="13">
    <location>
        <begin position="20"/>
        <end position="39"/>
    </location>
</feature>
<dbReference type="GO" id="GO:0009055">
    <property type="term" value="F:electron transfer activity"/>
    <property type="evidence" value="ECO:0007669"/>
    <property type="project" value="InterPro"/>
</dbReference>
<comment type="similarity">
    <text evidence="12">Belongs to the cytochrome b561 family.</text>
</comment>
<dbReference type="InterPro" id="IPR052168">
    <property type="entry name" value="Cytochrome_b561_oxidase"/>
</dbReference>
<evidence type="ECO:0000256" key="10">
    <source>
        <dbReference type="ARBA" id="ARBA00023004"/>
    </source>
</evidence>
<keyword evidence="8" id="KW-0249">Electron transport</keyword>
<evidence type="ECO:0000259" key="14">
    <source>
        <dbReference type="Pfam" id="PF01292"/>
    </source>
</evidence>
<name>A0AAW7XH43_9GAMM</name>
<dbReference type="PANTHER" id="PTHR30529">
    <property type="entry name" value="CYTOCHROME B561"/>
    <property type="match status" value="1"/>
</dbReference>
<keyword evidence="3" id="KW-0813">Transport</keyword>
<keyword evidence="7" id="KW-0479">Metal-binding</keyword>
<dbReference type="SUPFAM" id="SSF81342">
    <property type="entry name" value="Transmembrane di-heme cytochromes"/>
    <property type="match status" value="1"/>
</dbReference>
<evidence type="ECO:0000256" key="11">
    <source>
        <dbReference type="ARBA" id="ARBA00023136"/>
    </source>
</evidence>
<keyword evidence="4" id="KW-1003">Cell membrane</keyword>
<dbReference type="InterPro" id="IPR011577">
    <property type="entry name" value="Cyt_b561_bac/Ni-Hgenase"/>
</dbReference>
<evidence type="ECO:0000256" key="9">
    <source>
        <dbReference type="ARBA" id="ARBA00022989"/>
    </source>
</evidence>
<dbReference type="EMBL" id="JAUOPG010000002">
    <property type="protein sequence ID" value="MDO6452599.1"/>
    <property type="molecule type" value="Genomic_DNA"/>
</dbReference>
<evidence type="ECO:0000256" key="3">
    <source>
        <dbReference type="ARBA" id="ARBA00022448"/>
    </source>
</evidence>
<keyword evidence="6 13" id="KW-0812">Transmembrane</keyword>
<comment type="caution">
    <text evidence="15">The sequence shown here is derived from an EMBL/GenBank/DDBJ whole genome shotgun (WGS) entry which is preliminary data.</text>
</comment>
<evidence type="ECO:0000256" key="4">
    <source>
        <dbReference type="ARBA" id="ARBA00022475"/>
    </source>
</evidence>
<evidence type="ECO:0000256" key="5">
    <source>
        <dbReference type="ARBA" id="ARBA00022617"/>
    </source>
</evidence>
<dbReference type="InterPro" id="IPR016174">
    <property type="entry name" value="Di-haem_cyt_TM"/>
</dbReference>
<dbReference type="AlphaFoldDB" id="A0AAW7XH43"/>
<organism evidence="15 16">
    <name type="scientific">Neptunomonas phycophila</name>
    <dbReference type="NCBI Taxonomy" id="1572645"/>
    <lineage>
        <taxon>Bacteria</taxon>
        <taxon>Pseudomonadati</taxon>
        <taxon>Pseudomonadota</taxon>
        <taxon>Gammaproteobacteria</taxon>
        <taxon>Oceanospirillales</taxon>
        <taxon>Oceanospirillaceae</taxon>
        <taxon>Neptunomonas</taxon>
    </lineage>
</organism>
<dbReference type="GO" id="GO:0005886">
    <property type="term" value="C:plasma membrane"/>
    <property type="evidence" value="ECO:0007669"/>
    <property type="project" value="UniProtKB-SubCell"/>
</dbReference>
<protein>
    <submittedName>
        <fullName evidence="15">Cytochrome b</fullName>
    </submittedName>
</protein>
<evidence type="ECO:0000256" key="6">
    <source>
        <dbReference type="ARBA" id="ARBA00022692"/>
    </source>
</evidence>
<feature type="transmembrane region" description="Helical" evidence="13">
    <location>
        <begin position="59"/>
        <end position="76"/>
    </location>
</feature>
<dbReference type="GO" id="GO:0022904">
    <property type="term" value="P:respiratory electron transport chain"/>
    <property type="evidence" value="ECO:0007669"/>
    <property type="project" value="InterPro"/>
</dbReference>
<dbReference type="Proteomes" id="UP001169862">
    <property type="component" value="Unassembled WGS sequence"/>
</dbReference>
<gene>
    <name evidence="15" type="ORF">Q4490_03385</name>
</gene>
<dbReference type="GO" id="GO:0020037">
    <property type="term" value="F:heme binding"/>
    <property type="evidence" value="ECO:0007669"/>
    <property type="project" value="TreeGrafter"/>
</dbReference>
<feature type="domain" description="Cytochrome b561 bacterial/Ni-hydrogenase" evidence="14">
    <location>
        <begin position="14"/>
        <end position="184"/>
    </location>
</feature>
<feature type="transmembrane region" description="Helical" evidence="13">
    <location>
        <begin position="96"/>
        <end position="115"/>
    </location>
</feature>
<evidence type="ECO:0000256" key="1">
    <source>
        <dbReference type="ARBA" id="ARBA00001970"/>
    </source>
</evidence>
<dbReference type="RefSeq" id="WP_303548640.1">
    <property type="nucleotide sequence ID" value="NZ_JAGDZI010000001.1"/>
</dbReference>
<proteinExistence type="inferred from homology"/>
<keyword evidence="11 13" id="KW-0472">Membrane</keyword>
<evidence type="ECO:0000256" key="7">
    <source>
        <dbReference type="ARBA" id="ARBA00022723"/>
    </source>
</evidence>
<keyword evidence="10" id="KW-0408">Iron</keyword>
<evidence type="ECO:0000256" key="12">
    <source>
        <dbReference type="ARBA" id="ARBA00037975"/>
    </source>
</evidence>
<comment type="subcellular location">
    <subcellularLocation>
        <location evidence="2">Cell membrane</location>
        <topology evidence="2">Multi-pass membrane protein</topology>
    </subcellularLocation>
</comment>
<evidence type="ECO:0000313" key="15">
    <source>
        <dbReference type="EMBL" id="MDO6452599.1"/>
    </source>
</evidence>